<sequence>MVSRTSTTNPLDFAALSAATYGIAAQPTKFGAKVAHALEVIEEAIGTYGPSRIALSFNGGKDCTVLMHLLRAALYRTSTPKASASGGRAALPLLSLYVVSSKAFAEMDDFVEESVGRYRLQLVREGGGMRQGLEEFKASFPHVQAIFVGTRRDDPHGKNLDFFSPTDNGWPEFTRVNPVLDWSFDDIWEFIRSADVHYCGLYNQGYTSLGDVDETVRNPALCERDGVYRPAWSLKNCDLERHGRTSNMTVSPLPIAQVAGTQAVSEQQMAR</sequence>
<keyword evidence="9" id="KW-0067">ATP-binding</keyword>
<evidence type="ECO:0000256" key="8">
    <source>
        <dbReference type="ARBA" id="ARBA00022827"/>
    </source>
</evidence>
<evidence type="ECO:0000259" key="13">
    <source>
        <dbReference type="Pfam" id="PF01507"/>
    </source>
</evidence>
<accession>A0A1Y1W0Y4</accession>
<keyword evidence="3" id="KW-0285">Flavoprotein</keyword>
<dbReference type="EC" id="2.7.7.2" evidence="2"/>
<keyword evidence="8" id="KW-0274">FAD</keyword>
<evidence type="ECO:0000256" key="2">
    <source>
        <dbReference type="ARBA" id="ARBA00012393"/>
    </source>
</evidence>
<evidence type="ECO:0000256" key="6">
    <source>
        <dbReference type="ARBA" id="ARBA00022695"/>
    </source>
</evidence>
<protein>
    <recommendedName>
        <fullName evidence="2">FAD synthase</fullName>
        <ecNumber evidence="2">2.7.7.2</ecNumber>
    </recommendedName>
    <alternativeName>
        <fullName evidence="10">FAD pyrophosphorylase</fullName>
    </alternativeName>
    <alternativeName>
        <fullName evidence="11">FMN adenylyltransferase</fullName>
    </alternativeName>
</protein>
<feature type="domain" description="Phosphoadenosine phosphosulphate reductase" evidence="13">
    <location>
        <begin position="53"/>
        <end position="215"/>
    </location>
</feature>
<evidence type="ECO:0000256" key="1">
    <source>
        <dbReference type="ARBA" id="ARBA00004726"/>
    </source>
</evidence>
<reference evidence="14 15" key="1">
    <citation type="submission" date="2016-07" db="EMBL/GenBank/DDBJ databases">
        <title>Pervasive Adenine N6-methylation of Active Genes in Fungi.</title>
        <authorList>
            <consortium name="DOE Joint Genome Institute"/>
            <person name="Mondo S.J."/>
            <person name="Dannebaum R.O."/>
            <person name="Kuo R.C."/>
            <person name="Labutti K."/>
            <person name="Haridas S."/>
            <person name="Kuo A."/>
            <person name="Salamov A."/>
            <person name="Ahrendt S.R."/>
            <person name="Lipzen A."/>
            <person name="Sullivan W."/>
            <person name="Andreopoulos W.B."/>
            <person name="Clum A."/>
            <person name="Lindquist E."/>
            <person name="Daum C."/>
            <person name="Ramamoorthy G.K."/>
            <person name="Gryganskyi A."/>
            <person name="Culley D."/>
            <person name="Magnuson J.K."/>
            <person name="James T.Y."/>
            <person name="O'Malley M.A."/>
            <person name="Stajich J.E."/>
            <person name="Spatafora J.W."/>
            <person name="Visel A."/>
            <person name="Grigoriev I.V."/>
        </authorList>
    </citation>
    <scope>NUCLEOTIDE SEQUENCE [LARGE SCALE GENOMIC DNA]</scope>
    <source>
        <strain evidence="14 15">ATCC 12442</strain>
    </source>
</reference>
<dbReference type="PANTHER" id="PTHR23293">
    <property type="entry name" value="FAD SYNTHETASE-RELATED FMN ADENYLYLTRANSFERASE"/>
    <property type="match status" value="1"/>
</dbReference>
<dbReference type="InterPro" id="IPR002500">
    <property type="entry name" value="PAPS_reduct_dom"/>
</dbReference>
<name>A0A1Y1W0Y4_9FUNG</name>
<evidence type="ECO:0000313" key="14">
    <source>
        <dbReference type="EMBL" id="ORX67167.1"/>
    </source>
</evidence>
<keyword evidence="5" id="KW-0808">Transferase</keyword>
<dbReference type="GO" id="GO:0005524">
    <property type="term" value="F:ATP binding"/>
    <property type="evidence" value="ECO:0007669"/>
    <property type="project" value="UniProtKB-KW"/>
</dbReference>
<dbReference type="GO" id="GO:0003919">
    <property type="term" value="F:FMN adenylyltransferase activity"/>
    <property type="evidence" value="ECO:0007669"/>
    <property type="project" value="UniProtKB-EC"/>
</dbReference>
<dbReference type="PANTHER" id="PTHR23293:SF9">
    <property type="entry name" value="FAD SYNTHASE"/>
    <property type="match status" value="1"/>
</dbReference>
<dbReference type="InterPro" id="IPR014729">
    <property type="entry name" value="Rossmann-like_a/b/a_fold"/>
</dbReference>
<comment type="catalytic activity">
    <reaction evidence="12">
        <text>FMN + ATP + H(+) = FAD + diphosphate</text>
        <dbReference type="Rhea" id="RHEA:17237"/>
        <dbReference type="ChEBI" id="CHEBI:15378"/>
        <dbReference type="ChEBI" id="CHEBI:30616"/>
        <dbReference type="ChEBI" id="CHEBI:33019"/>
        <dbReference type="ChEBI" id="CHEBI:57692"/>
        <dbReference type="ChEBI" id="CHEBI:58210"/>
        <dbReference type="EC" id="2.7.7.2"/>
    </reaction>
</comment>
<dbReference type="STRING" id="61395.A0A1Y1W0Y4"/>
<dbReference type="Gene3D" id="3.40.50.620">
    <property type="entry name" value="HUPs"/>
    <property type="match status" value="1"/>
</dbReference>
<evidence type="ECO:0000256" key="9">
    <source>
        <dbReference type="ARBA" id="ARBA00022840"/>
    </source>
</evidence>
<dbReference type="GO" id="GO:0006747">
    <property type="term" value="P:FAD biosynthetic process"/>
    <property type="evidence" value="ECO:0007669"/>
    <property type="project" value="TreeGrafter"/>
</dbReference>
<keyword evidence="6" id="KW-0548">Nucleotidyltransferase</keyword>
<dbReference type="CDD" id="cd23948">
    <property type="entry name" value="FAD_synthase"/>
    <property type="match status" value="1"/>
</dbReference>
<gene>
    <name evidence="14" type="ORF">DL89DRAFT_53388</name>
</gene>
<dbReference type="GeneID" id="63808433"/>
<keyword evidence="7" id="KW-0547">Nucleotide-binding</keyword>
<dbReference type="OrthoDB" id="270728at2759"/>
<dbReference type="Proteomes" id="UP000193922">
    <property type="component" value="Unassembled WGS sequence"/>
</dbReference>
<dbReference type="EMBL" id="MCFD01000013">
    <property type="protein sequence ID" value="ORX67167.1"/>
    <property type="molecule type" value="Genomic_DNA"/>
</dbReference>
<dbReference type="RefSeq" id="XP_040741089.1">
    <property type="nucleotide sequence ID" value="XM_040891785.1"/>
</dbReference>
<evidence type="ECO:0000256" key="3">
    <source>
        <dbReference type="ARBA" id="ARBA00022630"/>
    </source>
</evidence>
<keyword evidence="15" id="KW-1185">Reference proteome</keyword>
<evidence type="ECO:0000256" key="11">
    <source>
        <dbReference type="ARBA" id="ARBA00031871"/>
    </source>
</evidence>
<comment type="pathway">
    <text evidence="1">Cofactor biosynthesis; FAD biosynthesis; FAD from FMN: step 1/1.</text>
</comment>
<comment type="caution">
    <text evidence="14">The sequence shown here is derived from an EMBL/GenBank/DDBJ whole genome shotgun (WGS) entry which is preliminary data.</text>
</comment>
<evidence type="ECO:0000256" key="7">
    <source>
        <dbReference type="ARBA" id="ARBA00022741"/>
    </source>
</evidence>
<proteinExistence type="predicted"/>
<dbReference type="GO" id="GO:0016787">
    <property type="term" value="F:hydrolase activity"/>
    <property type="evidence" value="ECO:0007669"/>
    <property type="project" value="UniProtKB-KW"/>
</dbReference>
<evidence type="ECO:0000256" key="5">
    <source>
        <dbReference type="ARBA" id="ARBA00022679"/>
    </source>
</evidence>
<evidence type="ECO:0000256" key="10">
    <source>
        <dbReference type="ARBA" id="ARBA00031145"/>
    </source>
</evidence>
<evidence type="ECO:0000256" key="4">
    <source>
        <dbReference type="ARBA" id="ARBA00022643"/>
    </source>
</evidence>
<organism evidence="14 15">
    <name type="scientific">Linderina pennispora</name>
    <dbReference type="NCBI Taxonomy" id="61395"/>
    <lineage>
        <taxon>Eukaryota</taxon>
        <taxon>Fungi</taxon>
        <taxon>Fungi incertae sedis</taxon>
        <taxon>Zoopagomycota</taxon>
        <taxon>Kickxellomycotina</taxon>
        <taxon>Kickxellomycetes</taxon>
        <taxon>Kickxellales</taxon>
        <taxon>Kickxellaceae</taxon>
        <taxon>Linderina</taxon>
    </lineage>
</organism>
<evidence type="ECO:0000256" key="12">
    <source>
        <dbReference type="ARBA" id="ARBA00049494"/>
    </source>
</evidence>
<dbReference type="Pfam" id="PF01507">
    <property type="entry name" value="PAPS_reduct"/>
    <property type="match status" value="1"/>
</dbReference>
<dbReference type="SUPFAM" id="SSF52402">
    <property type="entry name" value="Adenine nucleotide alpha hydrolases-like"/>
    <property type="match status" value="1"/>
</dbReference>
<keyword evidence="14" id="KW-0378">Hydrolase</keyword>
<evidence type="ECO:0000313" key="15">
    <source>
        <dbReference type="Proteomes" id="UP000193922"/>
    </source>
</evidence>
<keyword evidence="4" id="KW-0288">FMN</keyword>
<dbReference type="AlphaFoldDB" id="A0A1Y1W0Y4"/>